<dbReference type="EMBL" id="JAPZBU010000013">
    <property type="protein sequence ID" value="KAJ5369609.1"/>
    <property type="molecule type" value="Genomic_DNA"/>
</dbReference>
<protein>
    <recommendedName>
        <fullName evidence="11">Zf-CHY-domain-containing protein</fullName>
    </recommendedName>
</protein>
<organism evidence="9 10">
    <name type="scientific">Penicillium cosmopolitanum</name>
    <dbReference type="NCBI Taxonomy" id="1131564"/>
    <lineage>
        <taxon>Eukaryota</taxon>
        <taxon>Fungi</taxon>
        <taxon>Dikarya</taxon>
        <taxon>Ascomycota</taxon>
        <taxon>Pezizomycotina</taxon>
        <taxon>Eurotiomycetes</taxon>
        <taxon>Eurotiomycetidae</taxon>
        <taxon>Eurotiales</taxon>
        <taxon>Aspergillaceae</taxon>
        <taxon>Penicillium</taxon>
    </lineage>
</organism>
<feature type="compositionally biased region" description="Basic and acidic residues" evidence="5">
    <location>
        <begin position="573"/>
        <end position="586"/>
    </location>
</feature>
<feature type="compositionally biased region" description="Basic and acidic residues" evidence="5">
    <location>
        <begin position="75"/>
        <end position="98"/>
    </location>
</feature>
<evidence type="ECO:0000313" key="9">
    <source>
        <dbReference type="EMBL" id="KAJ5369609.1"/>
    </source>
</evidence>
<keyword evidence="2 4" id="KW-0863">Zinc-finger</keyword>
<dbReference type="Pfam" id="PF14599">
    <property type="entry name" value="zinc_ribbon_6"/>
    <property type="match status" value="1"/>
</dbReference>
<dbReference type="GeneID" id="81377838"/>
<feature type="compositionally biased region" description="Polar residues" evidence="5">
    <location>
        <begin position="101"/>
        <end position="110"/>
    </location>
</feature>
<evidence type="ECO:0000256" key="3">
    <source>
        <dbReference type="ARBA" id="ARBA00022833"/>
    </source>
</evidence>
<dbReference type="CDD" id="cd16464">
    <property type="entry name" value="RING-H2_Pirh2-like"/>
    <property type="match status" value="1"/>
</dbReference>
<accession>A0A9W9V6L9</accession>
<dbReference type="PROSITE" id="PS50089">
    <property type="entry name" value="ZF_RING_2"/>
    <property type="match status" value="1"/>
</dbReference>
<dbReference type="SUPFAM" id="SSF57850">
    <property type="entry name" value="RING/U-box"/>
    <property type="match status" value="1"/>
</dbReference>
<evidence type="ECO:0000256" key="4">
    <source>
        <dbReference type="PROSITE-ProRule" id="PRU00601"/>
    </source>
</evidence>
<feature type="compositionally biased region" description="Polar residues" evidence="5">
    <location>
        <begin position="158"/>
        <end position="169"/>
    </location>
</feature>
<feature type="domain" description="CTCHY-type" evidence="8">
    <location>
        <begin position="382"/>
        <end position="448"/>
    </location>
</feature>
<proteinExistence type="predicted"/>
<evidence type="ECO:0000256" key="2">
    <source>
        <dbReference type="ARBA" id="ARBA00022771"/>
    </source>
</evidence>
<feature type="domain" description="CHY-type" evidence="7">
    <location>
        <begin position="313"/>
        <end position="380"/>
    </location>
</feature>
<dbReference type="InterPro" id="IPR039512">
    <property type="entry name" value="RCHY1_zinc-ribbon"/>
</dbReference>
<dbReference type="PANTHER" id="PTHR21319:SF0">
    <property type="entry name" value="AND RING FINGER DOMAIN PROTEIN, PUTATIVE (AFU_ORTHOLOGUE AFUA_1G08900)-RELATED"/>
    <property type="match status" value="1"/>
</dbReference>
<keyword evidence="1" id="KW-0479">Metal-binding</keyword>
<dbReference type="InterPro" id="IPR013083">
    <property type="entry name" value="Znf_RING/FYVE/PHD"/>
</dbReference>
<dbReference type="PROSITE" id="PS51266">
    <property type="entry name" value="ZF_CHY"/>
    <property type="match status" value="1"/>
</dbReference>
<dbReference type="SMART" id="SM00184">
    <property type="entry name" value="RING"/>
    <property type="match status" value="1"/>
</dbReference>
<feature type="compositionally biased region" description="Basic and acidic residues" evidence="5">
    <location>
        <begin position="43"/>
        <end position="52"/>
    </location>
</feature>
<dbReference type="Gene3D" id="2.20.28.10">
    <property type="match status" value="1"/>
</dbReference>
<feature type="region of interest" description="Disordered" evidence="5">
    <location>
        <begin position="568"/>
        <end position="599"/>
    </location>
</feature>
<dbReference type="InterPro" id="IPR001841">
    <property type="entry name" value="Znf_RING"/>
</dbReference>
<dbReference type="GO" id="GO:0016567">
    <property type="term" value="P:protein ubiquitination"/>
    <property type="evidence" value="ECO:0007669"/>
    <property type="project" value="TreeGrafter"/>
</dbReference>
<dbReference type="Pfam" id="PF13639">
    <property type="entry name" value="zf-RING_2"/>
    <property type="match status" value="1"/>
</dbReference>
<feature type="compositionally biased region" description="Acidic residues" evidence="5">
    <location>
        <begin position="720"/>
        <end position="731"/>
    </location>
</feature>
<dbReference type="Pfam" id="PF05495">
    <property type="entry name" value="zf-CHY"/>
    <property type="match status" value="1"/>
</dbReference>
<feature type="compositionally biased region" description="Acidic residues" evidence="5">
    <location>
        <begin position="741"/>
        <end position="753"/>
    </location>
</feature>
<reference evidence="9" key="2">
    <citation type="journal article" date="2023" name="IMA Fungus">
        <title>Comparative genomic study of the Penicillium genus elucidates a diverse pangenome and 15 lateral gene transfer events.</title>
        <authorList>
            <person name="Petersen C."/>
            <person name="Sorensen T."/>
            <person name="Nielsen M.R."/>
            <person name="Sondergaard T.E."/>
            <person name="Sorensen J.L."/>
            <person name="Fitzpatrick D.A."/>
            <person name="Frisvad J.C."/>
            <person name="Nielsen K.L."/>
        </authorList>
    </citation>
    <scope>NUCLEOTIDE SEQUENCE</scope>
    <source>
        <strain evidence="9">IBT 29677</strain>
    </source>
</reference>
<dbReference type="InterPro" id="IPR017921">
    <property type="entry name" value="Znf_CTCHY"/>
</dbReference>
<evidence type="ECO:0000259" key="6">
    <source>
        <dbReference type="PROSITE" id="PS50089"/>
    </source>
</evidence>
<feature type="compositionally biased region" description="Basic and acidic residues" evidence="5">
    <location>
        <begin position="19"/>
        <end position="33"/>
    </location>
</feature>
<dbReference type="OrthoDB" id="411372at2759"/>
<evidence type="ECO:0008006" key="11">
    <source>
        <dbReference type="Google" id="ProtNLM"/>
    </source>
</evidence>
<dbReference type="RefSeq" id="XP_056480847.1">
    <property type="nucleotide sequence ID" value="XM_056638858.1"/>
</dbReference>
<dbReference type="GO" id="GO:0061630">
    <property type="term" value="F:ubiquitin protein ligase activity"/>
    <property type="evidence" value="ECO:0007669"/>
    <property type="project" value="TreeGrafter"/>
</dbReference>
<dbReference type="GO" id="GO:0005634">
    <property type="term" value="C:nucleus"/>
    <property type="evidence" value="ECO:0007669"/>
    <property type="project" value="TreeGrafter"/>
</dbReference>
<feature type="domain" description="RING-type" evidence="6">
    <location>
        <begin position="449"/>
        <end position="491"/>
    </location>
</feature>
<dbReference type="InterPro" id="IPR037275">
    <property type="entry name" value="Znf_CTCHY_sf"/>
</dbReference>
<gene>
    <name evidence="9" type="ORF">N7509_014221</name>
</gene>
<dbReference type="InterPro" id="IPR037274">
    <property type="entry name" value="Znf_CHY_sf"/>
</dbReference>
<comment type="caution">
    <text evidence="9">The sequence shown here is derived from an EMBL/GenBank/DDBJ whole genome shotgun (WGS) entry which is preliminary data.</text>
</comment>
<dbReference type="GO" id="GO:0008270">
    <property type="term" value="F:zinc ion binding"/>
    <property type="evidence" value="ECO:0007669"/>
    <property type="project" value="UniProtKB-KW"/>
</dbReference>
<dbReference type="SUPFAM" id="SSF161245">
    <property type="entry name" value="Zinc hairpin stack"/>
    <property type="match status" value="1"/>
</dbReference>
<feature type="region of interest" description="Disordered" evidence="5">
    <location>
        <begin position="228"/>
        <end position="270"/>
    </location>
</feature>
<dbReference type="GO" id="GO:0006511">
    <property type="term" value="P:ubiquitin-dependent protein catabolic process"/>
    <property type="evidence" value="ECO:0007669"/>
    <property type="project" value="TreeGrafter"/>
</dbReference>
<evidence type="ECO:0000313" key="10">
    <source>
        <dbReference type="Proteomes" id="UP001147747"/>
    </source>
</evidence>
<evidence type="ECO:0000259" key="7">
    <source>
        <dbReference type="PROSITE" id="PS51266"/>
    </source>
</evidence>
<sequence length="761" mass="84583">MSSYVNSLLVELGIRAAPHHPDEAEHSRGDESTKLPNNNDPVLPKDQDRIASDRPAGNAGSLHGPSPPFFTPLLKDMDRRTSERERQHQHQHPRHDGEFPSQDQSAPVTTTNNIIDNPHHIDMNIPNLGNMRLQEDESGAIQNERSIGGDAQSRRGSQEVSGQNSDNTLNADELASTFLPADDGMGWLRKKIIAIRDRDLDNNEKARMVHDLMTEKYNKWSRATMLKSPTLSNSPMHHPPSSPFPATNSSPDPCHTTSSPTLDMPAPPYENHFSLTAEDLQPTFVPRVEPDSPVVETGDEAGDEAGDQDTEELEEASLGCQHYKRNVKLQCFTCKKWYTCRFCHDEVEDHPLVRRDTENMLCMLCGHAQPAAQNCHRCGEDTAHYYCDICKLWDNDSKKSIYHCHDCGICRIGQGLGKDFFHCKTCCVCLPISIEDTHRCIERSTQCDCPICGDYMFTSPETVVVMRCGHSLHHKCLSEHSKTSFRCPICSKTITNMESTFRNLDRTIESQPMPAEFTDTKGLVYCNDCSAKSIVKYHWLGLKCDLCESYNTAQIRILQGDVSAVLEEEGVNESEHQHQHQHHPEPNEPPSRLRSASLHVGEEASTSLAALHMNNTPPSQSRLSVPGSAGPDNRFVSYNMTHNRAISPVVSNYFGLPTERESEKPSSLPFFGNPLRSEGDTDYGALNFLSKKLRDRYGFLSNDAATVERKGGAGGGGGGEVEEDDDDDEAESSSSSSGSDNENDDDDDDDGIDPIDLLGHR</sequence>
<feature type="region of interest" description="Disordered" evidence="5">
    <location>
        <begin position="286"/>
        <end position="306"/>
    </location>
</feature>
<feature type="region of interest" description="Disordered" evidence="5">
    <location>
        <begin position="707"/>
        <end position="761"/>
    </location>
</feature>
<dbReference type="InterPro" id="IPR008913">
    <property type="entry name" value="Znf_CHY"/>
</dbReference>
<dbReference type="SUPFAM" id="SSF161219">
    <property type="entry name" value="CHY zinc finger-like"/>
    <property type="match status" value="1"/>
</dbReference>
<feature type="region of interest" description="Disordered" evidence="5">
    <location>
        <begin position="138"/>
        <end position="169"/>
    </location>
</feature>
<dbReference type="Proteomes" id="UP001147747">
    <property type="component" value="Unassembled WGS sequence"/>
</dbReference>
<keyword evidence="3" id="KW-0862">Zinc</keyword>
<dbReference type="PROSITE" id="PS51270">
    <property type="entry name" value="ZF_CTCHY"/>
    <property type="match status" value="1"/>
</dbReference>
<dbReference type="Gene3D" id="3.30.40.10">
    <property type="entry name" value="Zinc/RING finger domain, C3HC4 (zinc finger)"/>
    <property type="match status" value="1"/>
</dbReference>
<dbReference type="AlphaFoldDB" id="A0A9W9V6L9"/>
<feature type="compositionally biased region" description="Acidic residues" evidence="5">
    <location>
        <begin position="297"/>
        <end position="306"/>
    </location>
</feature>
<feature type="compositionally biased region" description="Polar residues" evidence="5">
    <location>
        <begin position="246"/>
        <end position="261"/>
    </location>
</feature>
<evidence type="ECO:0000259" key="8">
    <source>
        <dbReference type="PROSITE" id="PS51270"/>
    </source>
</evidence>
<feature type="region of interest" description="Disordered" evidence="5">
    <location>
        <begin position="17"/>
        <end position="110"/>
    </location>
</feature>
<name>A0A9W9V6L9_9EURO</name>
<evidence type="ECO:0000256" key="5">
    <source>
        <dbReference type="SAM" id="MobiDB-lite"/>
    </source>
</evidence>
<keyword evidence="10" id="KW-1185">Reference proteome</keyword>
<reference evidence="9" key="1">
    <citation type="submission" date="2022-12" db="EMBL/GenBank/DDBJ databases">
        <authorList>
            <person name="Petersen C."/>
        </authorList>
    </citation>
    <scope>NUCLEOTIDE SEQUENCE</scope>
    <source>
        <strain evidence="9">IBT 29677</strain>
    </source>
</reference>
<evidence type="ECO:0000256" key="1">
    <source>
        <dbReference type="ARBA" id="ARBA00022723"/>
    </source>
</evidence>
<feature type="region of interest" description="Disordered" evidence="5">
    <location>
        <begin position="657"/>
        <end position="679"/>
    </location>
</feature>
<dbReference type="PANTHER" id="PTHR21319">
    <property type="entry name" value="RING FINGER AND CHY ZINC FINGER DOMAIN-CONTAINING PROTEIN 1"/>
    <property type="match status" value="1"/>
</dbReference>